<dbReference type="NCBIfam" id="NF003816">
    <property type="entry name" value="PRK05406.1-5"/>
    <property type="match status" value="1"/>
</dbReference>
<comment type="function">
    <text evidence="1">Catalyzes the cleavage of 5-oxoproline to form L-glutamate coupled to the hydrolysis of ATP to ADP and inorganic phosphate.</text>
</comment>
<dbReference type="PANTHER" id="PTHR30292">
    <property type="entry name" value="UNCHARACTERIZED PROTEIN YBGL-RELATED"/>
    <property type="match status" value="1"/>
</dbReference>
<evidence type="ECO:0000313" key="3">
    <source>
        <dbReference type="Proteomes" id="UP001157137"/>
    </source>
</evidence>
<dbReference type="GO" id="GO:0005524">
    <property type="term" value="F:ATP binding"/>
    <property type="evidence" value="ECO:0007669"/>
    <property type="project" value="UniProtKB-UniRule"/>
</dbReference>
<dbReference type="RefSeq" id="WP_284227227.1">
    <property type="nucleotide sequence ID" value="NZ_BSRA01000010.1"/>
</dbReference>
<dbReference type="Gene3D" id="3.20.20.370">
    <property type="entry name" value="Glycoside hydrolase/deacetylase"/>
    <property type="match status" value="1"/>
</dbReference>
<dbReference type="GO" id="GO:0005975">
    <property type="term" value="P:carbohydrate metabolic process"/>
    <property type="evidence" value="ECO:0007669"/>
    <property type="project" value="InterPro"/>
</dbReference>
<comment type="caution">
    <text evidence="2">The sequence shown here is derived from an EMBL/GenBank/DDBJ whole genome shotgun (WGS) entry which is preliminary data.</text>
</comment>
<dbReference type="CDD" id="cd10787">
    <property type="entry name" value="LamB_YcsF_like"/>
    <property type="match status" value="1"/>
</dbReference>
<comment type="subunit">
    <text evidence="1">Forms a complex composed of PxpA, PxpB and PxpC.</text>
</comment>
<dbReference type="NCBIfam" id="NF003814">
    <property type="entry name" value="PRK05406.1-3"/>
    <property type="match status" value="1"/>
</dbReference>
<dbReference type="InterPro" id="IPR011330">
    <property type="entry name" value="Glyco_hydro/deAcase_b/a-brl"/>
</dbReference>
<dbReference type="HAMAP" id="MF_00691">
    <property type="entry name" value="PxpA"/>
    <property type="match status" value="1"/>
</dbReference>
<dbReference type="Proteomes" id="UP001157137">
    <property type="component" value="Unassembled WGS sequence"/>
</dbReference>
<comment type="similarity">
    <text evidence="1">Belongs to the LamB/PxpA family.</text>
</comment>
<organism evidence="2 3">
    <name type="scientific">Alicyclobacillus hesperidum</name>
    <dbReference type="NCBI Taxonomy" id="89784"/>
    <lineage>
        <taxon>Bacteria</taxon>
        <taxon>Bacillati</taxon>
        <taxon>Bacillota</taxon>
        <taxon>Bacilli</taxon>
        <taxon>Bacillales</taxon>
        <taxon>Alicyclobacillaceae</taxon>
        <taxon>Alicyclobacillus</taxon>
    </lineage>
</organism>
<evidence type="ECO:0000313" key="2">
    <source>
        <dbReference type="EMBL" id="GLV14241.1"/>
    </source>
</evidence>
<protein>
    <recommendedName>
        <fullName evidence="1">5-oxoprolinase subunit A</fullName>
        <shortName evidence="1">5-OPase subunit A</shortName>
        <ecNumber evidence="1">3.5.2.9</ecNumber>
    </recommendedName>
    <alternativeName>
        <fullName evidence="1">5-oxoprolinase (ATP-hydrolyzing) subunit A</fullName>
    </alternativeName>
</protein>
<evidence type="ECO:0000256" key="1">
    <source>
        <dbReference type="HAMAP-Rule" id="MF_00691"/>
    </source>
</evidence>
<sequence length="254" mass="27122">MLTVDLNADLGESYGIYALGADEQLLPYVTSVNLACGLHAGDPHVMWTSVNLAIDAGVAIGAHPGYPDLQGFGRRDMGLSAKEVYVYVLYQIGALSGFLRSAGTTLHHLKPHGALYNRAAVDPEIAHAIVQAVADFDPALALYAPFASCMANAGGESGLTVCHEVFADRRYEADGRLTPRRHPDALIEDPEEACEQVLTMICDGKVRARTGEWVEVRADTVCLHGDGTGALAFAKRIRDRLAAAGVRVATYTNA</sequence>
<accession>A0AA37X1N4</accession>
<dbReference type="Pfam" id="PF03746">
    <property type="entry name" value="LamB_YcsF"/>
    <property type="match status" value="1"/>
</dbReference>
<keyword evidence="1" id="KW-0378">Hydrolase</keyword>
<dbReference type="InterPro" id="IPR005501">
    <property type="entry name" value="LamB/YcsF/PxpA-like"/>
</dbReference>
<dbReference type="PANTHER" id="PTHR30292:SF0">
    <property type="entry name" value="5-OXOPROLINASE SUBUNIT A"/>
    <property type="match status" value="1"/>
</dbReference>
<dbReference type="GO" id="GO:0017168">
    <property type="term" value="F:5-oxoprolinase (ATP-hydrolyzing) activity"/>
    <property type="evidence" value="ECO:0007669"/>
    <property type="project" value="UniProtKB-UniRule"/>
</dbReference>
<dbReference type="AlphaFoldDB" id="A0AA37X1N4"/>
<name>A0AA37X1N4_9BACL</name>
<dbReference type="EMBL" id="BSRA01000010">
    <property type="protein sequence ID" value="GLV14241.1"/>
    <property type="molecule type" value="Genomic_DNA"/>
</dbReference>
<reference evidence="2" key="1">
    <citation type="submission" date="2023-02" db="EMBL/GenBank/DDBJ databases">
        <title>Proposal of a novel subspecies: Alicyclobacillus hesperidum subspecies aegle.</title>
        <authorList>
            <person name="Goto K."/>
            <person name="Fujii T."/>
            <person name="Yasui K."/>
            <person name="Mochida K."/>
            <person name="Kato-Tanaka Y."/>
            <person name="Morohoshi S."/>
            <person name="An S.Y."/>
            <person name="Kasai H."/>
            <person name="Yokota A."/>
        </authorList>
    </citation>
    <scope>NUCLEOTIDE SEQUENCE</scope>
    <source>
        <strain evidence="2">DSM 12766</strain>
    </source>
</reference>
<proteinExistence type="inferred from homology"/>
<dbReference type="EC" id="3.5.2.9" evidence="1"/>
<comment type="catalytic activity">
    <reaction evidence="1">
        <text>5-oxo-L-proline + ATP + 2 H2O = L-glutamate + ADP + phosphate + H(+)</text>
        <dbReference type="Rhea" id="RHEA:10348"/>
        <dbReference type="ChEBI" id="CHEBI:15377"/>
        <dbReference type="ChEBI" id="CHEBI:15378"/>
        <dbReference type="ChEBI" id="CHEBI:29985"/>
        <dbReference type="ChEBI" id="CHEBI:30616"/>
        <dbReference type="ChEBI" id="CHEBI:43474"/>
        <dbReference type="ChEBI" id="CHEBI:58402"/>
        <dbReference type="ChEBI" id="CHEBI:456216"/>
        <dbReference type="EC" id="3.5.2.9"/>
    </reaction>
</comment>
<keyword evidence="1" id="KW-0067">ATP-binding</keyword>
<gene>
    <name evidence="2" type="primary">ycsF</name>
    <name evidence="1" type="synonym">pxpA</name>
    <name evidence="2" type="ORF">Heshes_19250</name>
</gene>
<keyword evidence="1" id="KW-0547">Nucleotide-binding</keyword>
<dbReference type="SUPFAM" id="SSF88713">
    <property type="entry name" value="Glycoside hydrolase/deacetylase"/>
    <property type="match status" value="1"/>
</dbReference>